<dbReference type="CDD" id="cd05374">
    <property type="entry name" value="17beta-HSD-like_SDR_c"/>
    <property type="match status" value="1"/>
</dbReference>
<comment type="similarity">
    <text evidence="1 3">Belongs to the short-chain dehydrogenases/reductases (SDR) family.</text>
</comment>
<dbReference type="InterPro" id="IPR051911">
    <property type="entry name" value="SDR_oxidoreductase"/>
</dbReference>
<dbReference type="Pfam" id="PF00106">
    <property type="entry name" value="adh_short"/>
    <property type="match status" value="1"/>
</dbReference>
<dbReference type="SUPFAM" id="SSF51735">
    <property type="entry name" value="NAD(P)-binding Rossmann-fold domains"/>
    <property type="match status" value="1"/>
</dbReference>
<name>A0A543AGJ4_9MICC</name>
<evidence type="ECO:0000313" key="6">
    <source>
        <dbReference type="Proteomes" id="UP000319746"/>
    </source>
</evidence>
<dbReference type="Proteomes" id="UP000319746">
    <property type="component" value="Unassembled WGS sequence"/>
</dbReference>
<reference evidence="5 6" key="1">
    <citation type="submission" date="2019-06" db="EMBL/GenBank/DDBJ databases">
        <title>Sequencing the genomes of 1000 actinobacteria strains.</title>
        <authorList>
            <person name="Klenk H.-P."/>
        </authorList>
    </citation>
    <scope>NUCLEOTIDE SEQUENCE [LARGE SCALE GENOMIC DNA]</scope>
    <source>
        <strain evidence="5 6">DSM 24083</strain>
    </source>
</reference>
<proteinExistence type="inferred from homology"/>
<sequence>MTTWLITGCSTGLGRALAQQVLEAGHNAVITARNVETLTELAEQYPDTTLTLPLDVTNAEQIASAVDGATEQFGGIDVLVNNAGYGYRAAVEEGEPDQIQQLFATNYFGAVTMIQEVLPGMRERGSGMIINISSIVAQRSSPGSGFYAATKAALESTSEALQQEVGPLGIRVSIVQPGPFRTDFAGRSLQQSAEPIAAYAETAGQRRKETDTLDGNQAGDPVKAAQAIITLAEQESPPMRLVLGKQALELAETDLNQQLDDLMDWEYLGLDTDYNRADM</sequence>
<evidence type="ECO:0000256" key="1">
    <source>
        <dbReference type="ARBA" id="ARBA00006484"/>
    </source>
</evidence>
<dbReference type="PRINTS" id="PR00081">
    <property type="entry name" value="GDHRDH"/>
</dbReference>
<dbReference type="InterPro" id="IPR036291">
    <property type="entry name" value="NAD(P)-bd_dom_sf"/>
</dbReference>
<organism evidence="5 6">
    <name type="scientific">Enteractinococcus coprophilus</name>
    <dbReference type="NCBI Taxonomy" id="1027633"/>
    <lineage>
        <taxon>Bacteria</taxon>
        <taxon>Bacillati</taxon>
        <taxon>Actinomycetota</taxon>
        <taxon>Actinomycetes</taxon>
        <taxon>Micrococcales</taxon>
        <taxon>Micrococcaceae</taxon>
    </lineage>
</organism>
<dbReference type="EMBL" id="VFOU01000003">
    <property type="protein sequence ID" value="TQL71690.1"/>
    <property type="molecule type" value="Genomic_DNA"/>
</dbReference>
<keyword evidence="2" id="KW-0560">Oxidoreductase</keyword>
<evidence type="ECO:0000256" key="3">
    <source>
        <dbReference type="RuleBase" id="RU000363"/>
    </source>
</evidence>
<dbReference type="PANTHER" id="PTHR43976:SF16">
    <property type="entry name" value="SHORT-CHAIN DEHYDROGENASE_REDUCTASE FAMILY PROTEIN"/>
    <property type="match status" value="1"/>
</dbReference>
<dbReference type="PRINTS" id="PR00080">
    <property type="entry name" value="SDRFAMILY"/>
</dbReference>
<dbReference type="AlphaFoldDB" id="A0A543AGJ4"/>
<feature type="domain" description="Ketoreductase" evidence="4">
    <location>
        <begin position="2"/>
        <end position="183"/>
    </location>
</feature>
<gene>
    <name evidence="5" type="ORF">FB556_2184</name>
</gene>
<evidence type="ECO:0000313" key="5">
    <source>
        <dbReference type="EMBL" id="TQL71690.1"/>
    </source>
</evidence>
<keyword evidence="6" id="KW-1185">Reference proteome</keyword>
<dbReference type="SMART" id="SM00822">
    <property type="entry name" value="PKS_KR"/>
    <property type="match status" value="1"/>
</dbReference>
<dbReference type="InterPro" id="IPR002347">
    <property type="entry name" value="SDR_fam"/>
</dbReference>
<evidence type="ECO:0000256" key="2">
    <source>
        <dbReference type="ARBA" id="ARBA00023002"/>
    </source>
</evidence>
<comment type="caution">
    <text evidence="5">The sequence shown here is derived from an EMBL/GenBank/DDBJ whole genome shotgun (WGS) entry which is preliminary data.</text>
</comment>
<dbReference type="GO" id="GO:0016491">
    <property type="term" value="F:oxidoreductase activity"/>
    <property type="evidence" value="ECO:0007669"/>
    <property type="project" value="UniProtKB-KW"/>
</dbReference>
<dbReference type="InterPro" id="IPR057326">
    <property type="entry name" value="KR_dom"/>
</dbReference>
<dbReference type="RefSeq" id="WP_141867478.1">
    <property type="nucleotide sequence ID" value="NZ_BAABAN010000001.1"/>
</dbReference>
<dbReference type="Gene3D" id="3.40.50.720">
    <property type="entry name" value="NAD(P)-binding Rossmann-like Domain"/>
    <property type="match status" value="1"/>
</dbReference>
<dbReference type="NCBIfam" id="NF004824">
    <property type="entry name" value="PRK06180.1"/>
    <property type="match status" value="1"/>
</dbReference>
<dbReference type="OrthoDB" id="9792003at2"/>
<evidence type="ECO:0000259" key="4">
    <source>
        <dbReference type="SMART" id="SM00822"/>
    </source>
</evidence>
<accession>A0A543AGJ4</accession>
<dbReference type="PANTHER" id="PTHR43976">
    <property type="entry name" value="SHORT CHAIN DEHYDROGENASE"/>
    <property type="match status" value="1"/>
</dbReference>
<protein>
    <submittedName>
        <fullName evidence="5">Short-subunit dehydrogenase</fullName>
    </submittedName>
</protein>